<evidence type="ECO:0000313" key="1">
    <source>
        <dbReference type="EMBL" id="NQS77317.1"/>
    </source>
</evidence>
<dbReference type="RefSeq" id="WP_074174666.1">
    <property type="nucleotide sequence ID" value="NZ_JBMHJL010000243.1"/>
</dbReference>
<dbReference type="EMBL" id="JABMJE010000008">
    <property type="protein sequence ID" value="NQS77317.1"/>
    <property type="molecule type" value="Genomic_DNA"/>
</dbReference>
<evidence type="ECO:0000313" key="2">
    <source>
        <dbReference type="Proteomes" id="UP000737555"/>
    </source>
</evidence>
<proteinExistence type="predicted"/>
<name>A0A8T7H092_9EURY</name>
<reference evidence="1" key="1">
    <citation type="submission" date="2020-05" db="EMBL/GenBank/DDBJ databases">
        <title>The first insight into the ecology of ammonia-tolerant syntrophic propionate oxidizing bacteria.</title>
        <authorList>
            <person name="Singh A."/>
            <person name="Schnurer A."/>
            <person name="Westerholm M."/>
        </authorList>
    </citation>
    <scope>NUCLEOTIDE SEQUENCE</scope>
    <source>
        <strain evidence="1">MAG54</strain>
    </source>
</reference>
<dbReference type="AlphaFoldDB" id="A0A8T7H092"/>
<dbReference type="PROSITE" id="PS51257">
    <property type="entry name" value="PROKAR_LIPOPROTEIN"/>
    <property type="match status" value="1"/>
</dbReference>
<organism evidence="1 2">
    <name type="scientific">Methanoculleus bourgensis</name>
    <dbReference type="NCBI Taxonomy" id="83986"/>
    <lineage>
        <taxon>Archaea</taxon>
        <taxon>Methanobacteriati</taxon>
        <taxon>Methanobacteriota</taxon>
        <taxon>Stenosarchaea group</taxon>
        <taxon>Methanomicrobia</taxon>
        <taxon>Methanomicrobiales</taxon>
        <taxon>Methanomicrobiaceae</taxon>
        <taxon>Methanoculleus</taxon>
    </lineage>
</organism>
<evidence type="ECO:0008006" key="3">
    <source>
        <dbReference type="Google" id="ProtNLM"/>
    </source>
</evidence>
<protein>
    <recommendedName>
        <fullName evidence="3">DUF4367 domain-containing protein</fullName>
    </recommendedName>
</protein>
<comment type="caution">
    <text evidence="1">The sequence shown here is derived from an EMBL/GenBank/DDBJ whole genome shotgun (WGS) entry which is preliminary data.</text>
</comment>
<accession>A0A8T7H092</accession>
<gene>
    <name evidence="1" type="ORF">HQQ74_01140</name>
</gene>
<sequence>MKPILPTLLLLGCLLAAAGCTGTDQATPEYSATPDEAREVFGPETPVPSYLPEGYVFENATRSSDGSVTLTYSSTAADLRITRLSSPDAPCPGPTVAGNKDWIVQGDGIEGRLVYEGDDRSPGSPWLLRWDWNDASFCMTGRLPMDEMMRVAASVVSERRAEPRDPYLVAEETARDHATAALVEFIVAGPGLTEGEAWRNATVGAGPVLFADRNGRPFVYHYPVESGGTTIGSIKIAARTVLGGPVMDYGTTPPTAFDPDDAVSWAIAATKRIYPGCSVRDARPCYASPVTGVLVRAATADGTETCLLFDPASGRMVDEWVPTEEDAATVDHLGRILDQDEAEGRVAAWHEADVRYRGTLSFAERHGINLRQPLSEEDFERYVDFFENLAVSPAPDTPIPEPDTAAWERELEEWQQRADWSIGVAYNAELPDDEVFAIIEEHLGSSPPGGLRTSPADSWLCLNATAAEFAGYRVILENHAVVRITDANEAFFMSVIENPKTVGDRTLWLFDIGQKNPSGMTSGEIIDLLLAEGVPVERIRIAYMRAYSGDRDEREQFAQGLNADARLLFVMKEYLN</sequence>
<dbReference type="Proteomes" id="UP000737555">
    <property type="component" value="Unassembled WGS sequence"/>
</dbReference>